<evidence type="ECO:0000313" key="2">
    <source>
        <dbReference type="EMBL" id="SYX91072.1"/>
    </source>
</evidence>
<dbReference type="RefSeq" id="WP_244216136.1">
    <property type="nucleotide sequence ID" value="NZ_CBCSFL010000018.1"/>
</dbReference>
<evidence type="ECO:0000256" key="1">
    <source>
        <dbReference type="SAM" id="MobiDB-lite"/>
    </source>
</evidence>
<feature type="region of interest" description="Disordered" evidence="1">
    <location>
        <begin position="90"/>
        <end position="125"/>
    </location>
</feature>
<dbReference type="Proteomes" id="UP000263595">
    <property type="component" value="Unassembled WGS sequence"/>
</dbReference>
<gene>
    <name evidence="2" type="ORF">CCOS865_03341</name>
</gene>
<dbReference type="AlphaFoldDB" id="A0A383RVM0"/>
<name>A0A383RVM0_9PSED</name>
<evidence type="ECO:0008006" key="4">
    <source>
        <dbReference type="Google" id="ProtNLM"/>
    </source>
</evidence>
<organism evidence="2 3">
    <name type="scientific">Pseudomonas reidholzensis</name>
    <dbReference type="NCBI Taxonomy" id="1785162"/>
    <lineage>
        <taxon>Bacteria</taxon>
        <taxon>Pseudomonadati</taxon>
        <taxon>Pseudomonadota</taxon>
        <taxon>Gammaproteobacteria</taxon>
        <taxon>Pseudomonadales</taxon>
        <taxon>Pseudomonadaceae</taxon>
        <taxon>Pseudomonas</taxon>
    </lineage>
</organism>
<proteinExistence type="predicted"/>
<dbReference type="InterPro" id="IPR010982">
    <property type="entry name" value="Lambda_DNA-bd_dom_sf"/>
</dbReference>
<dbReference type="SUPFAM" id="SSF47413">
    <property type="entry name" value="lambda repressor-like DNA-binding domains"/>
    <property type="match status" value="1"/>
</dbReference>
<dbReference type="Gene3D" id="1.10.260.40">
    <property type="entry name" value="lambda repressor-like DNA-binding domains"/>
    <property type="match status" value="1"/>
</dbReference>
<dbReference type="GO" id="GO:0003677">
    <property type="term" value="F:DNA binding"/>
    <property type="evidence" value="ECO:0007669"/>
    <property type="project" value="InterPro"/>
</dbReference>
<reference evidence="3" key="1">
    <citation type="submission" date="2018-08" db="EMBL/GenBank/DDBJ databases">
        <authorList>
            <person name="Blom J."/>
        </authorList>
    </citation>
    <scope>NUCLEOTIDE SEQUENCE [LARGE SCALE GENOMIC DNA]</scope>
    <source>
        <strain evidence="3">CCOS 865</strain>
    </source>
</reference>
<protein>
    <recommendedName>
        <fullName evidence="4">XRE family transcriptional regulator</fullName>
    </recommendedName>
</protein>
<accession>A0A383RVM0</accession>
<sequence length="125" mass="13436">MSDDVIAGEIGQRIEAIRLKRNVGQDVVAHEAGISRETYRKIAAGKGTLVNVIAVLRVLGELGRLATLIEEVSSSPLQLARMQGKQRLRAGHARAASANVKSAVKTPIGKPRLIGDRSSKKDTSW</sequence>
<keyword evidence="3" id="KW-1185">Reference proteome</keyword>
<feature type="compositionally biased region" description="Basic and acidic residues" evidence="1">
    <location>
        <begin position="113"/>
        <end position="125"/>
    </location>
</feature>
<evidence type="ECO:0000313" key="3">
    <source>
        <dbReference type="Proteomes" id="UP000263595"/>
    </source>
</evidence>
<dbReference type="EMBL" id="UNOZ01000025">
    <property type="protein sequence ID" value="SYX91072.1"/>
    <property type="molecule type" value="Genomic_DNA"/>
</dbReference>